<dbReference type="InterPro" id="IPR017452">
    <property type="entry name" value="GPCR_Rhodpsn_7TM"/>
</dbReference>
<feature type="transmembrane region" description="Helical" evidence="6">
    <location>
        <begin position="106"/>
        <end position="127"/>
    </location>
</feature>
<evidence type="ECO:0000313" key="9">
    <source>
        <dbReference type="Proteomes" id="UP000694388"/>
    </source>
</evidence>
<evidence type="ECO:0000256" key="6">
    <source>
        <dbReference type="SAM" id="Phobius"/>
    </source>
</evidence>
<protein>
    <recommendedName>
        <fullName evidence="7">G-protein coupled receptors family 1 profile domain-containing protein</fullName>
    </recommendedName>
</protein>
<sequence length="310" mass="35138">MIVYFSVLLTYTKLTHTVFDVLDVSGINLHNGRLLLFGFTTIMIFSLFLNSGVMAACFYRRFNSPMLLYIALTSIANTSWGIVGISSFMISFILSGQEISFSKCLFQMFCIHISNIQQFFNMWLMYVDRHWAIFHPYSYVALIANKGGALKLATVVWTIGFVAAATQLVFCNTTVVIPDFTCAFFPLVKSSCGNSYLPSTYTITVLFLVIGLLGFTVMCSTWCIVRKCRKSTTEANVKALHTCFTQLFVCLEQFLSIVVISIFKRFVRNPRIGFIMDLIGITTPVFIHPLIFGLRIQEVRLTRFPLAEIF</sequence>
<feature type="transmembrane region" description="Helical" evidence="6">
    <location>
        <begin position="148"/>
        <end position="170"/>
    </location>
</feature>
<dbReference type="InterPro" id="IPR000725">
    <property type="entry name" value="Olfact_rcpt"/>
</dbReference>
<evidence type="ECO:0000256" key="3">
    <source>
        <dbReference type="ARBA" id="ARBA00022989"/>
    </source>
</evidence>
<keyword evidence="9" id="KW-1185">Reference proteome</keyword>
<dbReference type="AlphaFoldDB" id="A0A8C4Q534"/>
<dbReference type="PANTHER" id="PTHR26451:SF897">
    <property type="entry name" value="TRACE AMINE-ASSOCIATED RECEPTOR 5-LIKE"/>
    <property type="match status" value="1"/>
</dbReference>
<dbReference type="PRINTS" id="PR00245">
    <property type="entry name" value="OLFACTORYR"/>
</dbReference>
<dbReference type="Gene3D" id="1.20.1070.10">
    <property type="entry name" value="Rhodopsin 7-helix transmembrane proteins"/>
    <property type="match status" value="1"/>
</dbReference>
<feature type="transmembrane region" description="Helical" evidence="6">
    <location>
        <begin position="203"/>
        <end position="225"/>
    </location>
</feature>
<dbReference type="SUPFAM" id="SSF81321">
    <property type="entry name" value="Family A G protein-coupled receptor-like"/>
    <property type="match status" value="1"/>
</dbReference>
<feature type="domain" description="G-protein coupled receptors family 1 profile" evidence="7">
    <location>
        <begin position="40"/>
        <end position="292"/>
    </location>
</feature>
<name>A0A8C4Q534_EPTBU</name>
<organism evidence="8 9">
    <name type="scientific">Eptatretus burgeri</name>
    <name type="common">Inshore hagfish</name>
    <dbReference type="NCBI Taxonomy" id="7764"/>
    <lineage>
        <taxon>Eukaryota</taxon>
        <taxon>Metazoa</taxon>
        <taxon>Chordata</taxon>
        <taxon>Craniata</taxon>
        <taxon>Vertebrata</taxon>
        <taxon>Cyclostomata</taxon>
        <taxon>Myxini</taxon>
        <taxon>Myxiniformes</taxon>
        <taxon>Myxinidae</taxon>
        <taxon>Eptatretinae</taxon>
        <taxon>Eptatretus</taxon>
    </lineage>
</organism>
<keyword evidence="2 6" id="KW-0812">Transmembrane</keyword>
<dbReference type="GO" id="GO:0005549">
    <property type="term" value="F:odorant binding"/>
    <property type="evidence" value="ECO:0007669"/>
    <property type="project" value="TreeGrafter"/>
</dbReference>
<keyword evidence="4 6" id="KW-0472">Membrane</keyword>
<dbReference type="GO" id="GO:0004984">
    <property type="term" value="F:olfactory receptor activity"/>
    <property type="evidence" value="ECO:0007669"/>
    <property type="project" value="InterPro"/>
</dbReference>
<evidence type="ECO:0000256" key="2">
    <source>
        <dbReference type="ARBA" id="ARBA00022692"/>
    </source>
</evidence>
<feature type="transmembrane region" description="Helical" evidence="6">
    <location>
        <begin position="34"/>
        <end position="59"/>
    </location>
</feature>
<evidence type="ECO:0000256" key="5">
    <source>
        <dbReference type="ARBA" id="ARBA00023224"/>
    </source>
</evidence>
<dbReference type="GeneTree" id="ENSGT00930000152706"/>
<dbReference type="PROSITE" id="PS50262">
    <property type="entry name" value="G_PROTEIN_RECEP_F1_2"/>
    <property type="match status" value="1"/>
</dbReference>
<dbReference type="GO" id="GO:0007186">
    <property type="term" value="P:G protein-coupled receptor signaling pathway"/>
    <property type="evidence" value="ECO:0007669"/>
    <property type="project" value="InterPro"/>
</dbReference>
<dbReference type="Ensembl" id="ENSEBUT00000010679.1">
    <property type="protein sequence ID" value="ENSEBUP00000010138.1"/>
    <property type="gene ID" value="ENSEBUG00000006512.1"/>
</dbReference>
<comment type="subcellular location">
    <subcellularLocation>
        <location evidence="1">Membrane</location>
        <topology evidence="1">Multi-pass membrane protein</topology>
    </subcellularLocation>
</comment>
<dbReference type="GO" id="GO:0016020">
    <property type="term" value="C:membrane"/>
    <property type="evidence" value="ECO:0007669"/>
    <property type="project" value="UniProtKB-SubCell"/>
</dbReference>
<dbReference type="OMA" id="NAFLICL"/>
<evidence type="ECO:0000313" key="8">
    <source>
        <dbReference type="Ensembl" id="ENSEBUP00000010138.1"/>
    </source>
</evidence>
<keyword evidence="5" id="KW-0807">Transducer</keyword>
<feature type="transmembrane region" description="Helical" evidence="6">
    <location>
        <begin position="246"/>
        <end position="266"/>
    </location>
</feature>
<feature type="transmembrane region" description="Helical" evidence="6">
    <location>
        <begin position="272"/>
        <end position="294"/>
    </location>
</feature>
<evidence type="ECO:0000256" key="4">
    <source>
        <dbReference type="ARBA" id="ARBA00023136"/>
    </source>
</evidence>
<reference evidence="8" key="1">
    <citation type="submission" date="2025-08" db="UniProtKB">
        <authorList>
            <consortium name="Ensembl"/>
        </authorList>
    </citation>
    <scope>IDENTIFICATION</scope>
</reference>
<accession>A0A8C4Q534</accession>
<dbReference type="PANTHER" id="PTHR26451">
    <property type="entry name" value="G_PROTEIN_RECEP_F1_2 DOMAIN-CONTAINING PROTEIN"/>
    <property type="match status" value="1"/>
</dbReference>
<dbReference type="Proteomes" id="UP000694388">
    <property type="component" value="Unplaced"/>
</dbReference>
<reference evidence="8" key="2">
    <citation type="submission" date="2025-09" db="UniProtKB">
        <authorList>
            <consortium name="Ensembl"/>
        </authorList>
    </citation>
    <scope>IDENTIFICATION</scope>
</reference>
<evidence type="ECO:0000256" key="1">
    <source>
        <dbReference type="ARBA" id="ARBA00004141"/>
    </source>
</evidence>
<dbReference type="InterPro" id="IPR052921">
    <property type="entry name" value="GPCR1_Superfamily_Member"/>
</dbReference>
<keyword evidence="3 6" id="KW-1133">Transmembrane helix</keyword>
<evidence type="ECO:0000259" key="7">
    <source>
        <dbReference type="PROSITE" id="PS50262"/>
    </source>
</evidence>
<dbReference type="Pfam" id="PF13853">
    <property type="entry name" value="7tm_4"/>
    <property type="match status" value="1"/>
</dbReference>
<proteinExistence type="predicted"/>
<feature type="transmembrane region" description="Helical" evidence="6">
    <location>
        <begin position="66"/>
        <end position="94"/>
    </location>
</feature>